<name>A0A2P5YKA0_GOSBA</name>
<evidence type="ECO:0000256" key="1">
    <source>
        <dbReference type="SAM" id="MobiDB-lite"/>
    </source>
</evidence>
<gene>
    <name evidence="2" type="ORF">GOBAR_AA04541</name>
</gene>
<accession>A0A2P5YKA0</accession>
<proteinExistence type="predicted"/>
<dbReference type="Proteomes" id="UP000239757">
    <property type="component" value="Unassembled WGS sequence"/>
</dbReference>
<reference evidence="2 3" key="1">
    <citation type="submission" date="2015-01" db="EMBL/GenBank/DDBJ databases">
        <title>Genome of allotetraploid Gossypium barbadense reveals genomic plasticity and fiber elongation in cotton evolution.</title>
        <authorList>
            <person name="Chen X."/>
            <person name="Liu X."/>
            <person name="Zhao B."/>
            <person name="Zheng H."/>
            <person name="Hu Y."/>
            <person name="Lu G."/>
            <person name="Yang C."/>
            <person name="Chen J."/>
            <person name="Shan C."/>
            <person name="Zhang L."/>
            <person name="Zhou Y."/>
            <person name="Wang L."/>
            <person name="Guo W."/>
            <person name="Bai Y."/>
            <person name="Ruan J."/>
            <person name="Shangguan X."/>
            <person name="Mao Y."/>
            <person name="Jiang J."/>
            <person name="Zhu Y."/>
            <person name="Lei J."/>
            <person name="Kang H."/>
            <person name="Chen S."/>
            <person name="He X."/>
            <person name="Wang R."/>
            <person name="Wang Y."/>
            <person name="Chen J."/>
            <person name="Wang L."/>
            <person name="Yu S."/>
            <person name="Wang B."/>
            <person name="Wei J."/>
            <person name="Song S."/>
            <person name="Lu X."/>
            <person name="Gao Z."/>
            <person name="Gu W."/>
            <person name="Deng X."/>
            <person name="Ma D."/>
            <person name="Wang S."/>
            <person name="Liang W."/>
            <person name="Fang L."/>
            <person name="Cai C."/>
            <person name="Zhu X."/>
            <person name="Zhou B."/>
            <person name="Zhang Y."/>
            <person name="Chen Z."/>
            <person name="Xu S."/>
            <person name="Zhu R."/>
            <person name="Wang S."/>
            <person name="Zhang T."/>
            <person name="Zhao G."/>
        </authorList>
    </citation>
    <scope>NUCLEOTIDE SEQUENCE [LARGE SCALE GENOMIC DNA]</scope>
    <source>
        <strain evidence="3">cv. Xinhai21</strain>
        <tissue evidence="2">Leaf</tissue>
    </source>
</reference>
<sequence>MELCSTFHLQTVMTNYNDPGTLTRLQGGERALASSTPTTSTSYGACRKGTSSTLPISGVEEPTFPSTVSPNLPMRRPTRTFLMMSPYSTRTHRLSHHHPLIQLMRRLHMLTSLSTSPDSSSSVFNDLTTPPHFIASPTSRIIQ</sequence>
<dbReference type="AlphaFoldDB" id="A0A2P5YKA0"/>
<protein>
    <submittedName>
        <fullName evidence="2">Uncharacterized protein</fullName>
    </submittedName>
</protein>
<feature type="region of interest" description="Disordered" evidence="1">
    <location>
        <begin position="31"/>
        <end position="75"/>
    </location>
</feature>
<evidence type="ECO:0000313" key="2">
    <source>
        <dbReference type="EMBL" id="PPS16036.1"/>
    </source>
</evidence>
<dbReference type="EMBL" id="KZ663074">
    <property type="protein sequence ID" value="PPS16036.1"/>
    <property type="molecule type" value="Genomic_DNA"/>
</dbReference>
<organism evidence="2 3">
    <name type="scientific">Gossypium barbadense</name>
    <name type="common">Sea Island cotton</name>
    <name type="synonym">Hibiscus barbadensis</name>
    <dbReference type="NCBI Taxonomy" id="3634"/>
    <lineage>
        <taxon>Eukaryota</taxon>
        <taxon>Viridiplantae</taxon>
        <taxon>Streptophyta</taxon>
        <taxon>Embryophyta</taxon>
        <taxon>Tracheophyta</taxon>
        <taxon>Spermatophyta</taxon>
        <taxon>Magnoliopsida</taxon>
        <taxon>eudicotyledons</taxon>
        <taxon>Gunneridae</taxon>
        <taxon>Pentapetalae</taxon>
        <taxon>rosids</taxon>
        <taxon>malvids</taxon>
        <taxon>Malvales</taxon>
        <taxon>Malvaceae</taxon>
        <taxon>Malvoideae</taxon>
        <taxon>Gossypium</taxon>
    </lineage>
</organism>
<evidence type="ECO:0000313" key="3">
    <source>
        <dbReference type="Proteomes" id="UP000239757"/>
    </source>
</evidence>